<protein>
    <submittedName>
        <fullName evidence="2">Uncharacterized protein</fullName>
    </submittedName>
</protein>
<organism evidence="2 3">
    <name type="scientific">Zizania palustris</name>
    <name type="common">Northern wild rice</name>
    <dbReference type="NCBI Taxonomy" id="103762"/>
    <lineage>
        <taxon>Eukaryota</taxon>
        <taxon>Viridiplantae</taxon>
        <taxon>Streptophyta</taxon>
        <taxon>Embryophyta</taxon>
        <taxon>Tracheophyta</taxon>
        <taxon>Spermatophyta</taxon>
        <taxon>Magnoliopsida</taxon>
        <taxon>Liliopsida</taxon>
        <taxon>Poales</taxon>
        <taxon>Poaceae</taxon>
        <taxon>BOP clade</taxon>
        <taxon>Oryzoideae</taxon>
        <taxon>Oryzeae</taxon>
        <taxon>Zizaniinae</taxon>
        <taxon>Zizania</taxon>
    </lineage>
</organism>
<accession>A0A8J5WAK8</accession>
<evidence type="ECO:0000313" key="3">
    <source>
        <dbReference type="Proteomes" id="UP000729402"/>
    </source>
</evidence>
<feature type="compositionally biased region" description="Gly residues" evidence="1">
    <location>
        <begin position="42"/>
        <end position="57"/>
    </location>
</feature>
<evidence type="ECO:0000256" key="1">
    <source>
        <dbReference type="SAM" id="MobiDB-lite"/>
    </source>
</evidence>
<comment type="caution">
    <text evidence="2">The sequence shown here is derived from an EMBL/GenBank/DDBJ whole genome shotgun (WGS) entry which is preliminary data.</text>
</comment>
<sequence>MSAGEGTAEAGEASDGGDAGWRRREKPATTSERAKPVAVGKAGDGGRAGEAGGGAGDGGRRAVREAEGNRQP</sequence>
<evidence type="ECO:0000313" key="2">
    <source>
        <dbReference type="EMBL" id="KAG8085367.1"/>
    </source>
</evidence>
<keyword evidence="3" id="KW-1185">Reference proteome</keyword>
<dbReference type="Proteomes" id="UP000729402">
    <property type="component" value="Unassembled WGS sequence"/>
</dbReference>
<gene>
    <name evidence="2" type="ORF">GUJ93_ZPchr0010g7255</name>
</gene>
<proteinExistence type="predicted"/>
<reference evidence="2" key="1">
    <citation type="journal article" date="2021" name="bioRxiv">
        <title>Whole Genome Assembly and Annotation of Northern Wild Rice, Zizania palustris L., Supports a Whole Genome Duplication in the Zizania Genus.</title>
        <authorList>
            <person name="Haas M."/>
            <person name="Kono T."/>
            <person name="Macchietto M."/>
            <person name="Millas R."/>
            <person name="McGilp L."/>
            <person name="Shao M."/>
            <person name="Duquette J."/>
            <person name="Hirsch C.N."/>
            <person name="Kimball J."/>
        </authorList>
    </citation>
    <scope>NUCLEOTIDE SEQUENCE</scope>
    <source>
        <tissue evidence="2">Fresh leaf tissue</tissue>
    </source>
</reference>
<feature type="compositionally biased region" description="Low complexity" evidence="1">
    <location>
        <begin position="1"/>
        <end position="13"/>
    </location>
</feature>
<reference evidence="2" key="2">
    <citation type="submission" date="2021-02" db="EMBL/GenBank/DDBJ databases">
        <authorList>
            <person name="Kimball J.A."/>
            <person name="Haas M.W."/>
            <person name="Macchietto M."/>
            <person name="Kono T."/>
            <person name="Duquette J."/>
            <person name="Shao M."/>
        </authorList>
    </citation>
    <scope>NUCLEOTIDE SEQUENCE</scope>
    <source>
        <tissue evidence="2">Fresh leaf tissue</tissue>
    </source>
</reference>
<dbReference type="EMBL" id="JAAALK010000082">
    <property type="protein sequence ID" value="KAG8085367.1"/>
    <property type="molecule type" value="Genomic_DNA"/>
</dbReference>
<name>A0A8J5WAK8_ZIZPA</name>
<feature type="region of interest" description="Disordered" evidence="1">
    <location>
        <begin position="1"/>
        <end position="72"/>
    </location>
</feature>
<feature type="compositionally biased region" description="Basic and acidic residues" evidence="1">
    <location>
        <begin position="58"/>
        <end position="72"/>
    </location>
</feature>
<dbReference type="AlphaFoldDB" id="A0A8J5WAK8"/>